<dbReference type="GO" id="GO:0008234">
    <property type="term" value="F:cysteine-type peptidase activity"/>
    <property type="evidence" value="ECO:0007669"/>
    <property type="project" value="UniProtKB-KW"/>
</dbReference>
<dbReference type="AlphaFoldDB" id="A0A8H8DAG6"/>
<feature type="region of interest" description="Disordered" evidence="5">
    <location>
        <begin position="984"/>
        <end position="1010"/>
    </location>
</feature>
<evidence type="ECO:0000256" key="1">
    <source>
        <dbReference type="ARBA" id="ARBA00005234"/>
    </source>
</evidence>
<dbReference type="SUPFAM" id="SSF54001">
    <property type="entry name" value="Cysteine proteinases"/>
    <property type="match status" value="1"/>
</dbReference>
<dbReference type="InterPro" id="IPR003653">
    <property type="entry name" value="Peptidase_C48_C"/>
</dbReference>
<feature type="compositionally biased region" description="Basic and acidic residues" evidence="5">
    <location>
        <begin position="795"/>
        <end position="809"/>
    </location>
</feature>
<protein>
    <recommendedName>
        <fullName evidence="6">Ubiquitin-like protease family profile domain-containing protein</fullName>
    </recommendedName>
</protein>
<proteinExistence type="inferred from homology"/>
<feature type="compositionally biased region" description="Polar residues" evidence="5">
    <location>
        <begin position="63"/>
        <end position="72"/>
    </location>
</feature>
<feature type="compositionally biased region" description="Low complexity" evidence="5">
    <location>
        <begin position="232"/>
        <end position="245"/>
    </location>
</feature>
<evidence type="ECO:0000313" key="7">
    <source>
        <dbReference type="EMBL" id="KAG5418192.1"/>
    </source>
</evidence>
<keyword evidence="8" id="KW-1185">Reference proteome</keyword>
<evidence type="ECO:0000256" key="4">
    <source>
        <dbReference type="ARBA" id="ARBA00022807"/>
    </source>
</evidence>
<dbReference type="Pfam" id="PF02902">
    <property type="entry name" value="Peptidase_C48"/>
    <property type="match status" value="1"/>
</dbReference>
<evidence type="ECO:0000313" key="8">
    <source>
        <dbReference type="Proteomes" id="UP000669133"/>
    </source>
</evidence>
<accession>A0A8H8DAG6</accession>
<feature type="compositionally biased region" description="Basic and acidic residues" evidence="5">
    <location>
        <begin position="827"/>
        <end position="855"/>
    </location>
</feature>
<evidence type="ECO:0000256" key="5">
    <source>
        <dbReference type="SAM" id="MobiDB-lite"/>
    </source>
</evidence>
<keyword evidence="4" id="KW-0788">Thiol protease</keyword>
<comment type="caution">
    <text evidence="7">The sequence shown here is derived from an EMBL/GenBank/DDBJ whole genome shotgun (WGS) entry which is preliminary data.</text>
</comment>
<organism evidence="7 8">
    <name type="scientific">Candida metapsilosis</name>
    <dbReference type="NCBI Taxonomy" id="273372"/>
    <lineage>
        <taxon>Eukaryota</taxon>
        <taxon>Fungi</taxon>
        <taxon>Dikarya</taxon>
        <taxon>Ascomycota</taxon>
        <taxon>Saccharomycotina</taxon>
        <taxon>Pichiomycetes</taxon>
        <taxon>Debaryomycetaceae</taxon>
        <taxon>Candida/Lodderomyces clade</taxon>
        <taxon>Candida</taxon>
    </lineage>
</organism>
<feature type="compositionally biased region" description="Basic and acidic residues" evidence="5">
    <location>
        <begin position="124"/>
        <end position="143"/>
    </location>
</feature>
<dbReference type="InterPro" id="IPR038765">
    <property type="entry name" value="Papain-like_cys_pep_sf"/>
</dbReference>
<evidence type="ECO:0000256" key="3">
    <source>
        <dbReference type="ARBA" id="ARBA00022801"/>
    </source>
</evidence>
<dbReference type="GO" id="GO:0016926">
    <property type="term" value="P:protein desumoylation"/>
    <property type="evidence" value="ECO:0007669"/>
    <property type="project" value="UniProtKB-ARBA"/>
</dbReference>
<dbReference type="PROSITE" id="PS50600">
    <property type="entry name" value="ULP_PROTEASE"/>
    <property type="match status" value="1"/>
</dbReference>
<dbReference type="RefSeq" id="XP_067547308.1">
    <property type="nucleotide sequence ID" value="XM_067693603.1"/>
</dbReference>
<comment type="similarity">
    <text evidence="1">Belongs to the peptidase C48 family.</text>
</comment>
<feature type="domain" description="Ubiquitin-like protease family profile" evidence="6">
    <location>
        <begin position="505"/>
        <end position="706"/>
    </location>
</feature>
<feature type="region of interest" description="Disordered" evidence="5">
    <location>
        <begin position="1042"/>
        <end position="1148"/>
    </location>
</feature>
<dbReference type="OrthoDB" id="442460at2759"/>
<name>A0A8H8DAG6_9ASCO</name>
<dbReference type="GeneID" id="93653151"/>
<dbReference type="PANTHER" id="PTHR46915">
    <property type="entry name" value="UBIQUITIN-LIKE PROTEASE 4-RELATED"/>
    <property type="match status" value="1"/>
</dbReference>
<feature type="compositionally biased region" description="Low complexity" evidence="5">
    <location>
        <begin position="264"/>
        <end position="277"/>
    </location>
</feature>
<feature type="region of interest" description="Disordered" evidence="5">
    <location>
        <begin position="206"/>
        <end position="278"/>
    </location>
</feature>
<feature type="compositionally biased region" description="Low complexity" evidence="5">
    <location>
        <begin position="1058"/>
        <end position="1089"/>
    </location>
</feature>
<evidence type="ECO:0000259" key="6">
    <source>
        <dbReference type="PROSITE" id="PS50600"/>
    </source>
</evidence>
<keyword evidence="3" id="KW-0378">Hydrolase</keyword>
<feature type="region of interest" description="Disordered" evidence="5">
    <location>
        <begin position="778"/>
        <end position="905"/>
    </location>
</feature>
<feature type="compositionally biased region" description="Basic and acidic residues" evidence="5">
    <location>
        <begin position="866"/>
        <end position="878"/>
    </location>
</feature>
<feature type="compositionally biased region" description="Basic and acidic residues" evidence="5">
    <location>
        <begin position="82"/>
        <end position="113"/>
    </location>
</feature>
<evidence type="ECO:0000256" key="2">
    <source>
        <dbReference type="ARBA" id="ARBA00022670"/>
    </source>
</evidence>
<dbReference type="GO" id="GO:0019783">
    <property type="term" value="F:ubiquitin-like protein peptidase activity"/>
    <property type="evidence" value="ECO:0007669"/>
    <property type="project" value="UniProtKB-ARBA"/>
</dbReference>
<dbReference type="EMBL" id="JAEOAQ010000006">
    <property type="protein sequence ID" value="KAG5418192.1"/>
    <property type="molecule type" value="Genomic_DNA"/>
</dbReference>
<dbReference type="GO" id="GO:0006508">
    <property type="term" value="P:proteolysis"/>
    <property type="evidence" value="ECO:0007669"/>
    <property type="project" value="UniProtKB-KW"/>
</dbReference>
<dbReference type="Proteomes" id="UP000669133">
    <property type="component" value="Unassembled WGS sequence"/>
</dbReference>
<dbReference type="PANTHER" id="PTHR46915:SF2">
    <property type="entry name" value="UBIQUITIN-LIKE PROTEASE 4"/>
    <property type="match status" value="1"/>
</dbReference>
<feature type="compositionally biased region" description="Polar residues" evidence="5">
    <location>
        <begin position="1"/>
        <end position="13"/>
    </location>
</feature>
<dbReference type="Gene3D" id="3.40.395.10">
    <property type="entry name" value="Adenoviral Proteinase, Chain A"/>
    <property type="match status" value="1"/>
</dbReference>
<feature type="region of interest" description="Disordered" evidence="5">
    <location>
        <begin position="1"/>
        <end position="184"/>
    </location>
</feature>
<sequence length="1148" mass="129660">MTSSDLKNKQFQSLLRKRTSSSYGRTPVDNLYKKKEKSPNTVETRNFDPNIGSDTPKPHAKPRQTSLSNLLHDTSGGKAAHVHGEPTRRRLEGLHSRTVEVVDLDKAENDNGSRHKINGVSNRSLKDNELKHSGGRLRSDHRSYGPNSSPKGAIDDAHYISSDDDSSHSHHNHKSNASENNYSEKIELSSRIRERLDNLTSRTNRLLDSKSSYTPHKRDTKRTLISSETKSSDASPAHSHHSPSPMEKQPYSKARASSKPITDVSPSASPSPAPSVSQIPEFTKVQDCDGNQLDVKNCGLNLLPQVRHVLKSFQYHGQKLKRRSQRTYEIAVSSNGKYIYIGWRHPSLDLIPIDKFVVKIDSQLKNFSFANESFIIQLTRDQGLIIASHYGHDDDIREYFTKHPNSKVKVDAILTEAAVQRLMEGVNVRSKHKTADPLANVAFQKPRRSSPRISKMVDEGIEYVGNVSSDDDEPYFFDHTDYHSFEPIPDFNPELRYKFHDGPEITVTERDFTTLQRNNWVNDVIIDFGLKYIVEDAIKKGLVAASEIHSFNSFFYTKLTSGQAGTHDYYTNIKRWLSKVDLMKLKYLIIPVNTGSHWFCCIIRNLPGLLESAQARKAAENEPIDIDESDSQPKTNQYAEIFALDSLGSKRNNVSVPLKSFIIGYCKEKFDVDINRDQIRFQTARIPRQNNSNDCGVHVLFNVRKWLSNISECEIFFKKHSYGQAKALFPAEERRNERKYWSKILLNLHRDQNPSQKDGHEPVEHSDDEGFEIVEGSEHEKHVHPSPLNQTSSGVDDRDHNSAKRKVSEESNALGIEEVTNDEVTNDEQKIAKPVSEESEPKESAQIHEIDAGPHEEEEPYSSLKPPKESEVRVKQTDAQEGSSADVEAQVKPSESLNQSSADKDSIIDTPHQTELKNLALRKEYKDVQLTPGLCQLLNKYYPDKDTHIKGVRLIVIKKHIAKALNDPASVDELENLLQVYSENSHRSNGSGNSDVSLPSKHVLSNTNGDVTKRIEELKLANGHSDEEENSNRTPFISLHEFNGQQRNDRQKSHNTRRSSPVRGFSGSSFSSMSPSRGGFGSNGFRNNPTKSKFGFRASEGHEFHKKKKAARDIVEADGFDTAAHEDSDDSDVVLDYPPTPHKRRKLD</sequence>
<keyword evidence="2" id="KW-0645">Protease</keyword>
<gene>
    <name evidence="7" type="ORF">I9W82_004522</name>
</gene>
<reference evidence="7 8" key="1">
    <citation type="submission" date="2020-12" db="EMBL/GenBank/DDBJ databases">
        <title>Effect of drift, selection, and recombination on the evolution of hybrid genomes in Candida yeast pathogens.</title>
        <authorList>
            <person name="Mixao V."/>
            <person name="Ksiezopolska E."/>
            <person name="Saus E."/>
            <person name="Boekhout T."/>
            <person name="Gacser A."/>
            <person name="Gabaldon T."/>
        </authorList>
    </citation>
    <scope>NUCLEOTIDE SEQUENCE [LARGE SCALE GENOMIC DNA]</scope>
    <source>
        <strain evidence="7 8">BP57</strain>
    </source>
</reference>